<accession>A0AAN8C251</accession>
<comment type="caution">
    <text evidence="2">The sequence shown here is derived from an EMBL/GenBank/DDBJ whole genome shotgun (WGS) entry which is preliminary data.</text>
</comment>
<gene>
    <name evidence="2" type="ORF">CesoFtcFv8_011972</name>
</gene>
<name>A0AAN8C251_9TELE</name>
<dbReference type="AlphaFoldDB" id="A0AAN8C251"/>
<reference evidence="2 3" key="1">
    <citation type="journal article" date="2023" name="Mol. Biol. Evol.">
        <title>Genomics of Secondarily Temperate Adaptation in the Only Non-Antarctic Icefish.</title>
        <authorList>
            <person name="Rivera-Colon A.G."/>
            <person name="Rayamajhi N."/>
            <person name="Minhas B.F."/>
            <person name="Madrigal G."/>
            <person name="Bilyk K.T."/>
            <person name="Yoon V."/>
            <person name="Hune M."/>
            <person name="Gregory S."/>
            <person name="Cheng C.H.C."/>
            <person name="Catchen J.M."/>
        </authorList>
    </citation>
    <scope>NUCLEOTIDE SEQUENCE [LARGE SCALE GENOMIC DNA]</scope>
    <source>
        <strain evidence="2">JC2023a</strain>
    </source>
</reference>
<dbReference type="EMBL" id="JAULUE010002054">
    <property type="protein sequence ID" value="KAK5895377.1"/>
    <property type="molecule type" value="Genomic_DNA"/>
</dbReference>
<feature type="compositionally biased region" description="Polar residues" evidence="1">
    <location>
        <begin position="1"/>
        <end position="13"/>
    </location>
</feature>
<evidence type="ECO:0000256" key="1">
    <source>
        <dbReference type="SAM" id="MobiDB-lite"/>
    </source>
</evidence>
<organism evidence="2 3">
    <name type="scientific">Champsocephalus esox</name>
    <name type="common">pike icefish</name>
    <dbReference type="NCBI Taxonomy" id="159716"/>
    <lineage>
        <taxon>Eukaryota</taxon>
        <taxon>Metazoa</taxon>
        <taxon>Chordata</taxon>
        <taxon>Craniata</taxon>
        <taxon>Vertebrata</taxon>
        <taxon>Euteleostomi</taxon>
        <taxon>Actinopterygii</taxon>
        <taxon>Neopterygii</taxon>
        <taxon>Teleostei</taxon>
        <taxon>Neoteleostei</taxon>
        <taxon>Acanthomorphata</taxon>
        <taxon>Eupercaria</taxon>
        <taxon>Perciformes</taxon>
        <taxon>Notothenioidei</taxon>
        <taxon>Channichthyidae</taxon>
        <taxon>Champsocephalus</taxon>
    </lineage>
</organism>
<feature type="region of interest" description="Disordered" evidence="1">
    <location>
        <begin position="1"/>
        <end position="33"/>
    </location>
</feature>
<evidence type="ECO:0000313" key="3">
    <source>
        <dbReference type="Proteomes" id="UP001335648"/>
    </source>
</evidence>
<sequence length="183" mass="20423">MFWTPISQTQPGRSSFMRRKPAGFTGGATESADRLHPWPAANRNALRCVSVVVGSPVCGLTDLRVRLQAWRGRGAERRGRPLWREEVLQCGERRYCSVEGGGIAGERPRVEGEGTAAWREEVLQCGGRRFCRGTAPSGGRRYCSVEGGGTAVWREEVLQGNRPVWREKVLQRGGRRYCSVLFM</sequence>
<dbReference type="Proteomes" id="UP001335648">
    <property type="component" value="Unassembled WGS sequence"/>
</dbReference>
<proteinExistence type="predicted"/>
<protein>
    <submittedName>
        <fullName evidence="2">Uncharacterized protein</fullName>
    </submittedName>
</protein>
<keyword evidence="3" id="KW-1185">Reference proteome</keyword>
<evidence type="ECO:0000313" key="2">
    <source>
        <dbReference type="EMBL" id="KAK5895377.1"/>
    </source>
</evidence>